<feature type="region of interest" description="Disordered" evidence="1">
    <location>
        <begin position="202"/>
        <end position="231"/>
    </location>
</feature>
<protein>
    <recommendedName>
        <fullName evidence="3">MPN domain-containing protein</fullName>
    </recommendedName>
</protein>
<dbReference type="Pfam" id="PF03665">
    <property type="entry name" value="UPF0172"/>
    <property type="match status" value="1"/>
</dbReference>
<dbReference type="PhylomeDB" id="A0A0G4HNS3"/>
<evidence type="ECO:0008006" key="3">
    <source>
        <dbReference type="Google" id="ProtNLM"/>
    </source>
</evidence>
<dbReference type="PANTHER" id="PTHR12941">
    <property type="entry name" value="ER MEMBRANE PROTEIN COMPLEX"/>
    <property type="match status" value="1"/>
</dbReference>
<dbReference type="CDD" id="cd08060">
    <property type="entry name" value="MPN_UPF0172"/>
    <property type="match status" value="1"/>
</dbReference>
<accession>A0A0G4HNS3</accession>
<dbReference type="GO" id="GO:0072546">
    <property type="term" value="C:EMC complex"/>
    <property type="evidence" value="ECO:0007669"/>
    <property type="project" value="InterPro"/>
</dbReference>
<organism evidence="2">
    <name type="scientific">Chromera velia CCMP2878</name>
    <dbReference type="NCBI Taxonomy" id="1169474"/>
    <lineage>
        <taxon>Eukaryota</taxon>
        <taxon>Sar</taxon>
        <taxon>Alveolata</taxon>
        <taxon>Colpodellida</taxon>
        <taxon>Chromeraceae</taxon>
        <taxon>Chromera</taxon>
    </lineage>
</organism>
<gene>
    <name evidence="2" type="ORF">Cvel_7697</name>
</gene>
<dbReference type="AlphaFoldDB" id="A0A0G4HNS3"/>
<dbReference type="InterPro" id="IPR005366">
    <property type="entry name" value="EMC8/9"/>
</dbReference>
<dbReference type="EMBL" id="CDMZ01003316">
    <property type="protein sequence ID" value="CEM45906.1"/>
    <property type="molecule type" value="Genomic_DNA"/>
</dbReference>
<evidence type="ECO:0000313" key="2">
    <source>
        <dbReference type="EMBL" id="CEM45906.1"/>
    </source>
</evidence>
<reference evidence="2" key="1">
    <citation type="submission" date="2014-11" db="EMBL/GenBank/DDBJ databases">
        <authorList>
            <person name="Otto D Thomas"/>
            <person name="Naeem Raeece"/>
        </authorList>
    </citation>
    <scope>NUCLEOTIDE SEQUENCE</scope>
</reference>
<dbReference type="PANTHER" id="PTHR12941:SF10">
    <property type="entry name" value="ER MEMBRANE PROTEIN COMPLEX SUBUNIT 8_9 HOMOLOG"/>
    <property type="match status" value="1"/>
</dbReference>
<sequence>MSQPDFVFDDDAYVKMILHSLKYAKEDVNGILIGTRTDGSGDIVFKDAIPLFHTYILDPMMKLAFSMVDEYAASLDPPQQIVGYYHVEAEGSNHVGQNETAKATSVKIAANLSGKVPAAFFTVDSEKLAESDDDPAVKGWVSTGGSWRAVAPENVKTASSTPARAKKEVAQARYLELWDFEDHLSNPERDFIRNPDVAMAVGSAVPSASKSEEKGANVRKRQTATTPADPN</sequence>
<evidence type="ECO:0000256" key="1">
    <source>
        <dbReference type="SAM" id="MobiDB-lite"/>
    </source>
</evidence>
<name>A0A0G4HNS3_9ALVE</name>
<proteinExistence type="predicted"/>
<dbReference type="VEuPathDB" id="CryptoDB:Cvel_7697"/>
<dbReference type="Gene3D" id="3.40.140.10">
    <property type="entry name" value="Cytidine Deaminase, domain 2"/>
    <property type="match status" value="1"/>
</dbReference>